<dbReference type="GO" id="GO:0051087">
    <property type="term" value="F:protein-folding chaperone binding"/>
    <property type="evidence" value="ECO:0007669"/>
    <property type="project" value="InterPro"/>
</dbReference>
<dbReference type="InterPro" id="IPR004640">
    <property type="entry name" value="HscB"/>
</dbReference>
<accession>A0A2C6JNA8</accession>
<evidence type="ECO:0000313" key="3">
    <source>
        <dbReference type="EMBL" id="PHJ17711.1"/>
    </source>
</evidence>
<dbReference type="Gene3D" id="1.10.287.110">
    <property type="entry name" value="DnaJ domain"/>
    <property type="match status" value="1"/>
</dbReference>
<dbReference type="PROSITE" id="PS50076">
    <property type="entry name" value="DNAJ_2"/>
    <property type="match status" value="1"/>
</dbReference>
<protein>
    <submittedName>
        <fullName evidence="3">Fe-s protein assembly co-chaperone protein</fullName>
    </submittedName>
</protein>
<dbReference type="EMBL" id="MIGC01004741">
    <property type="protein sequence ID" value="PHJ17711.1"/>
    <property type="molecule type" value="Genomic_DNA"/>
</dbReference>
<name>A0A2C6JNA8_9APIC</name>
<dbReference type="VEuPathDB" id="ToxoDB:CSUI_008466"/>
<evidence type="ECO:0000256" key="1">
    <source>
        <dbReference type="SAM" id="MobiDB-lite"/>
    </source>
</evidence>
<dbReference type="PANTHER" id="PTHR14021:SF15">
    <property type="entry name" value="IRON-SULFUR CLUSTER CO-CHAPERONE PROTEIN HSCB"/>
    <property type="match status" value="1"/>
</dbReference>
<feature type="compositionally biased region" description="Low complexity" evidence="1">
    <location>
        <begin position="147"/>
        <end position="156"/>
    </location>
</feature>
<reference evidence="3 4" key="1">
    <citation type="journal article" date="2017" name="Int. J. Parasitol.">
        <title>The genome of the protozoan parasite Cystoisospora suis and a reverse vaccinology approach to identify vaccine candidates.</title>
        <authorList>
            <person name="Palmieri N."/>
            <person name="Shrestha A."/>
            <person name="Ruttkowski B."/>
            <person name="Beck T."/>
            <person name="Vogl C."/>
            <person name="Tomley F."/>
            <person name="Blake D.P."/>
            <person name="Joachim A."/>
        </authorList>
    </citation>
    <scope>NUCLEOTIDE SEQUENCE [LARGE SCALE GENOMIC DNA]</scope>
    <source>
        <strain evidence="3 4">Wien I</strain>
    </source>
</reference>
<dbReference type="GO" id="GO:0001671">
    <property type="term" value="F:ATPase activator activity"/>
    <property type="evidence" value="ECO:0007669"/>
    <property type="project" value="InterPro"/>
</dbReference>
<evidence type="ECO:0000259" key="2">
    <source>
        <dbReference type="PROSITE" id="PS50076"/>
    </source>
</evidence>
<dbReference type="RefSeq" id="XP_067919426.1">
    <property type="nucleotide sequence ID" value="XM_068068599.1"/>
</dbReference>
<dbReference type="InterPro" id="IPR001623">
    <property type="entry name" value="DnaJ_domain"/>
</dbReference>
<evidence type="ECO:0000313" key="4">
    <source>
        <dbReference type="Proteomes" id="UP000221165"/>
    </source>
</evidence>
<organism evidence="3 4">
    <name type="scientific">Cystoisospora suis</name>
    <dbReference type="NCBI Taxonomy" id="483139"/>
    <lineage>
        <taxon>Eukaryota</taxon>
        <taxon>Sar</taxon>
        <taxon>Alveolata</taxon>
        <taxon>Apicomplexa</taxon>
        <taxon>Conoidasida</taxon>
        <taxon>Coccidia</taxon>
        <taxon>Eucoccidiorida</taxon>
        <taxon>Eimeriorina</taxon>
        <taxon>Sarcocystidae</taxon>
        <taxon>Cystoisospora</taxon>
    </lineage>
</organism>
<feature type="region of interest" description="Disordered" evidence="1">
    <location>
        <begin position="130"/>
        <end position="165"/>
    </location>
</feature>
<dbReference type="CDD" id="cd06257">
    <property type="entry name" value="DnaJ"/>
    <property type="match status" value="1"/>
</dbReference>
<dbReference type="InterPro" id="IPR036869">
    <property type="entry name" value="J_dom_sf"/>
</dbReference>
<dbReference type="GO" id="GO:0005739">
    <property type="term" value="C:mitochondrion"/>
    <property type="evidence" value="ECO:0007669"/>
    <property type="project" value="TreeGrafter"/>
</dbReference>
<dbReference type="GeneID" id="94431810"/>
<dbReference type="PANTHER" id="PTHR14021">
    <property type="entry name" value="IRON-SULFUR CLUSTER CO-CHAPERONE PROTEIN HSCB"/>
    <property type="match status" value="1"/>
</dbReference>
<dbReference type="OrthoDB" id="448954at2759"/>
<sequence length="308" mass="34604">MGGIQATERLTARVPACAHCGLAGTDGIAQRGAQLFPGSFSSSIFTLPKLLLFEHSSGQAQVFLNPCRGETSAHDCKVPSSFSPKSFRSHVLSSYSVGWTGERHPMQALAAFQEEEFYRRVKRHLFSGVSTSTTDDADGRQRETAGSESSRVSSTSVQNERGCSDRPVCQNCGAISKQKFPILCEDCHTIMKPRYSDAGRNELSYFDLLQIRPDFDVDLRVLDAKYKQLEKRLHPDRHVHAPEEMHEYRDKHRQQIVEAVNTLRCPAKRARHLLECHEGHPCVGHSDVDYLNDIRRYLESTRVASADQ</sequence>
<dbReference type="Proteomes" id="UP000221165">
    <property type="component" value="Unassembled WGS sequence"/>
</dbReference>
<dbReference type="AlphaFoldDB" id="A0A2C6JNA8"/>
<keyword evidence="4" id="KW-1185">Reference proteome</keyword>
<comment type="caution">
    <text evidence="3">The sequence shown here is derived from an EMBL/GenBank/DDBJ whole genome shotgun (WGS) entry which is preliminary data.</text>
</comment>
<proteinExistence type="predicted"/>
<dbReference type="SUPFAM" id="SSF46565">
    <property type="entry name" value="Chaperone J-domain"/>
    <property type="match status" value="1"/>
</dbReference>
<feature type="domain" description="J" evidence="2">
    <location>
        <begin position="204"/>
        <end position="278"/>
    </location>
</feature>
<dbReference type="GO" id="GO:0044571">
    <property type="term" value="P:[2Fe-2S] cluster assembly"/>
    <property type="evidence" value="ECO:0007669"/>
    <property type="project" value="InterPro"/>
</dbReference>
<dbReference type="SMART" id="SM00271">
    <property type="entry name" value="DnaJ"/>
    <property type="match status" value="1"/>
</dbReference>
<gene>
    <name evidence="3" type="ORF">CSUI_008466</name>
</gene>